<keyword evidence="1" id="KW-0472">Membrane</keyword>
<accession>A0A8S9A4Y3</accession>
<feature type="transmembrane region" description="Helical" evidence="1">
    <location>
        <begin position="12"/>
        <end position="32"/>
    </location>
</feature>
<dbReference type="AlphaFoldDB" id="A0A8S9A4Y3"/>
<gene>
    <name evidence="2" type="ORF">SMACR_12827</name>
</gene>
<comment type="caution">
    <text evidence="2">The sequence shown here is derived from an EMBL/GenBank/DDBJ whole genome shotgun (WGS) entry which is preliminary data.</text>
</comment>
<proteinExistence type="predicted"/>
<evidence type="ECO:0000313" key="2">
    <source>
        <dbReference type="EMBL" id="KAA8635715.1"/>
    </source>
</evidence>
<keyword evidence="1" id="KW-1133">Transmembrane helix</keyword>
<evidence type="ECO:0000256" key="1">
    <source>
        <dbReference type="SAM" id="Phobius"/>
    </source>
</evidence>
<evidence type="ECO:0000313" key="3">
    <source>
        <dbReference type="Proteomes" id="UP000433876"/>
    </source>
</evidence>
<dbReference type="Proteomes" id="UP000433876">
    <property type="component" value="Unassembled WGS sequence"/>
</dbReference>
<sequence>MFGRMFNTVLRHLLVQICSFLFLFSFFLFFSFCLLLSAFFFRFSFLLPVFCLMFCLSSTSHPTWKKPGWVVRLPRLFDDPILALAFAFPKHRR</sequence>
<protein>
    <submittedName>
        <fullName evidence="2">Uncharacterized protein</fullName>
    </submittedName>
</protein>
<dbReference type="EMBL" id="NMPR01000010">
    <property type="protein sequence ID" value="KAA8635715.1"/>
    <property type="molecule type" value="Genomic_DNA"/>
</dbReference>
<feature type="transmembrane region" description="Helical" evidence="1">
    <location>
        <begin position="38"/>
        <end position="56"/>
    </location>
</feature>
<reference evidence="2 3" key="1">
    <citation type="submission" date="2017-07" db="EMBL/GenBank/DDBJ databases">
        <title>Genome sequence of the Sordaria macrospora wild type strain R19027.</title>
        <authorList>
            <person name="Nowrousian M."/>
            <person name="Teichert I."/>
            <person name="Kueck U."/>
        </authorList>
    </citation>
    <scope>NUCLEOTIDE SEQUENCE [LARGE SCALE GENOMIC DNA]</scope>
    <source>
        <strain evidence="2 3">R19027</strain>
        <tissue evidence="2">Mycelium</tissue>
    </source>
</reference>
<keyword evidence="1" id="KW-0812">Transmembrane</keyword>
<name>A0A8S9A4Y3_SORMA</name>
<organism evidence="2 3">
    <name type="scientific">Sordaria macrospora</name>
    <dbReference type="NCBI Taxonomy" id="5147"/>
    <lineage>
        <taxon>Eukaryota</taxon>
        <taxon>Fungi</taxon>
        <taxon>Dikarya</taxon>
        <taxon>Ascomycota</taxon>
        <taxon>Pezizomycotina</taxon>
        <taxon>Sordariomycetes</taxon>
        <taxon>Sordariomycetidae</taxon>
        <taxon>Sordariales</taxon>
        <taxon>Sordariaceae</taxon>
        <taxon>Sordaria</taxon>
    </lineage>
</organism>